<dbReference type="Gene3D" id="1.10.357.10">
    <property type="entry name" value="Tetracycline Repressor, domain 2"/>
    <property type="match status" value="1"/>
</dbReference>
<name>A0A938YD66_9ACTN</name>
<sequence length="190" mass="21308">MKERQGRRNEGLRAGWFAAANEILAGEGYGALKLATLCRRLGVTTGAFYHSFDSWQAFTDALLDAWLTERTDHTAQIVRTEKDPATRLRLMIGAGSELLHATEAAIRVWAGVDERVARVQREVDHRRYEVVFEAASDLVGPDRAEAYTVWALSTLVGYEMLAAEHDHSHLLWALEQVLAQAEDEASRRTD</sequence>
<dbReference type="SUPFAM" id="SSF46689">
    <property type="entry name" value="Homeodomain-like"/>
    <property type="match status" value="1"/>
</dbReference>
<dbReference type="RefSeq" id="WP_205293023.1">
    <property type="nucleotide sequence ID" value="NZ_CP074406.1"/>
</dbReference>
<evidence type="ECO:0000259" key="2">
    <source>
        <dbReference type="Pfam" id="PF00440"/>
    </source>
</evidence>
<evidence type="ECO:0000256" key="1">
    <source>
        <dbReference type="ARBA" id="ARBA00023125"/>
    </source>
</evidence>
<keyword evidence="1" id="KW-0238">DNA-binding</keyword>
<dbReference type="InterPro" id="IPR009057">
    <property type="entry name" value="Homeodomain-like_sf"/>
</dbReference>
<dbReference type="Pfam" id="PF00440">
    <property type="entry name" value="TetR_N"/>
    <property type="match status" value="1"/>
</dbReference>
<dbReference type="AlphaFoldDB" id="A0A938YD66"/>
<comment type="caution">
    <text evidence="3">The sequence shown here is derived from an EMBL/GenBank/DDBJ whole genome shotgun (WGS) entry which is preliminary data.</text>
</comment>
<gene>
    <name evidence="3" type="ORF">JK386_17535</name>
</gene>
<evidence type="ECO:0000313" key="4">
    <source>
        <dbReference type="Proteomes" id="UP000663791"/>
    </source>
</evidence>
<reference evidence="3" key="1">
    <citation type="submission" date="2021-01" db="EMBL/GenBank/DDBJ databases">
        <title>Novel species in genus Nocardioides.</title>
        <authorList>
            <person name="Zhang G."/>
        </authorList>
    </citation>
    <scope>NUCLEOTIDE SEQUENCE</scope>
    <source>
        <strain evidence="3">Zg-536</strain>
    </source>
</reference>
<accession>A0A938YD66</accession>
<dbReference type="EMBL" id="JAERTX010000022">
    <property type="protein sequence ID" value="MBM9461704.1"/>
    <property type="molecule type" value="Genomic_DNA"/>
</dbReference>
<dbReference type="Proteomes" id="UP000663791">
    <property type="component" value="Unassembled WGS sequence"/>
</dbReference>
<organism evidence="3 4">
    <name type="scientific">Nocardioides faecalis</name>
    <dbReference type="NCBI Taxonomy" id="2803858"/>
    <lineage>
        <taxon>Bacteria</taxon>
        <taxon>Bacillati</taxon>
        <taxon>Actinomycetota</taxon>
        <taxon>Actinomycetes</taxon>
        <taxon>Propionibacteriales</taxon>
        <taxon>Nocardioidaceae</taxon>
        <taxon>Nocardioides</taxon>
    </lineage>
</organism>
<dbReference type="GO" id="GO:0003677">
    <property type="term" value="F:DNA binding"/>
    <property type="evidence" value="ECO:0007669"/>
    <property type="project" value="UniProtKB-KW"/>
</dbReference>
<proteinExistence type="predicted"/>
<keyword evidence="4" id="KW-1185">Reference proteome</keyword>
<dbReference type="InterPro" id="IPR001647">
    <property type="entry name" value="HTH_TetR"/>
</dbReference>
<protein>
    <submittedName>
        <fullName evidence="3">TetR family transcriptional regulator</fullName>
    </submittedName>
</protein>
<evidence type="ECO:0000313" key="3">
    <source>
        <dbReference type="EMBL" id="MBM9461704.1"/>
    </source>
</evidence>
<feature type="domain" description="HTH tetR-type" evidence="2">
    <location>
        <begin position="18"/>
        <end position="56"/>
    </location>
</feature>